<dbReference type="InterPro" id="IPR001202">
    <property type="entry name" value="WW_dom"/>
</dbReference>
<sequence length="583" mass="68368">MKKLPETSWAIVLTSHEHEFYFNLDSKESVWDMPDELGDVIAHLINEAMGIGNEEDEIMAERGEGEEEGSAQKRKAEDEEEPHQEEGGAKRQRTDGAGELGVPVVPKEVELTAEQRAEKFKALLRETDVSPYSMWEKELPKFINDTRYTLIKTVKERKELFEEYCTVRAAELREEKQKSAKNPKETYLKLLEEEVTQRTFWEDFARKFKRDSRFTGLSDSKEREKLFREHVDGFKKRDANRKREQNKSARDDFLKLLEETRGIRPDSRWREIKRDIERDRRYDAIRSSTEREELFEEFVRKLAKQDDEGRAQADAERKARERKAREEASLRERAEQVQRERAALRKELGSHRSQLNRADAGGTFRALLIDVVRNDDVAFRDALAELERDSRYQQCRGLSTHEKGAIFEEHLDSLRGKRLSSFHAAIDASTSLIDTWDECKDILLTDPRVTRVLDSRAIGGEEGARRLFSRYQTERKERAREELEKGLRENTFVRFHVKNAVQNCHVQAVEKGLKEGAPVGDEWRLISFEEVHEVLKEDKRWLQFAAFEEERERMLKAYLADLITRFRNERGGTMDRTIAEHAK</sequence>
<keyword evidence="1" id="KW-0677">Repeat</keyword>
<dbReference type="AlphaFoldDB" id="A0AAD5X0I4"/>
<evidence type="ECO:0000313" key="6">
    <source>
        <dbReference type="Proteomes" id="UP001212841"/>
    </source>
</evidence>
<dbReference type="Pfam" id="PF01846">
    <property type="entry name" value="FF"/>
    <property type="match status" value="3"/>
</dbReference>
<evidence type="ECO:0000256" key="1">
    <source>
        <dbReference type="ARBA" id="ARBA00022737"/>
    </source>
</evidence>
<dbReference type="PROSITE" id="PS51676">
    <property type="entry name" value="FF"/>
    <property type="match status" value="3"/>
</dbReference>
<evidence type="ECO:0000313" key="5">
    <source>
        <dbReference type="EMBL" id="KAJ3037204.1"/>
    </source>
</evidence>
<dbReference type="PANTHER" id="PTHR15377:SF3">
    <property type="entry name" value="WW DOMAIN-CONTAINING PROTEIN"/>
    <property type="match status" value="1"/>
</dbReference>
<dbReference type="Gene3D" id="2.20.70.10">
    <property type="match status" value="1"/>
</dbReference>
<evidence type="ECO:0000259" key="4">
    <source>
        <dbReference type="PROSITE" id="PS51676"/>
    </source>
</evidence>
<gene>
    <name evidence="5" type="primary">TCERG1</name>
    <name evidence="5" type="ORF">HK097_003585</name>
</gene>
<feature type="domain" description="FF" evidence="4">
    <location>
        <begin position="245"/>
        <end position="301"/>
    </location>
</feature>
<feature type="domain" description="WW" evidence="3">
    <location>
        <begin position="6"/>
        <end position="36"/>
    </location>
</feature>
<dbReference type="InterPro" id="IPR036517">
    <property type="entry name" value="FF_domain_sf"/>
</dbReference>
<name>A0AAD5X0I4_9FUNG</name>
<dbReference type="PANTHER" id="PTHR15377">
    <property type="entry name" value="TRANSCRIPTION ELONGATION REGULATOR 1"/>
    <property type="match status" value="1"/>
</dbReference>
<dbReference type="SUPFAM" id="SSF51045">
    <property type="entry name" value="WW domain"/>
    <property type="match status" value="1"/>
</dbReference>
<dbReference type="InterPro" id="IPR045148">
    <property type="entry name" value="TCRG1-like"/>
</dbReference>
<feature type="domain" description="FF" evidence="4">
    <location>
        <begin position="177"/>
        <end position="233"/>
    </location>
</feature>
<dbReference type="GO" id="GO:0003712">
    <property type="term" value="F:transcription coregulator activity"/>
    <property type="evidence" value="ECO:0007669"/>
    <property type="project" value="TreeGrafter"/>
</dbReference>
<dbReference type="GO" id="GO:0005634">
    <property type="term" value="C:nucleus"/>
    <property type="evidence" value="ECO:0007669"/>
    <property type="project" value="TreeGrafter"/>
</dbReference>
<evidence type="ECO:0000259" key="3">
    <source>
        <dbReference type="PROSITE" id="PS50020"/>
    </source>
</evidence>
<dbReference type="EMBL" id="JADGJD010001856">
    <property type="protein sequence ID" value="KAJ3037204.1"/>
    <property type="molecule type" value="Genomic_DNA"/>
</dbReference>
<dbReference type="Gene3D" id="1.10.10.440">
    <property type="entry name" value="FF domain"/>
    <property type="match status" value="5"/>
</dbReference>
<feature type="compositionally biased region" description="Basic and acidic residues" evidence="2">
    <location>
        <begin position="84"/>
        <end position="96"/>
    </location>
</feature>
<dbReference type="SUPFAM" id="SSF81698">
    <property type="entry name" value="FF domain"/>
    <property type="match status" value="4"/>
</dbReference>
<feature type="compositionally biased region" description="Acidic residues" evidence="2">
    <location>
        <begin position="60"/>
        <end position="69"/>
    </location>
</feature>
<dbReference type="InterPro" id="IPR002713">
    <property type="entry name" value="FF_domain"/>
</dbReference>
<dbReference type="Proteomes" id="UP001212841">
    <property type="component" value="Unassembled WGS sequence"/>
</dbReference>
<feature type="region of interest" description="Disordered" evidence="2">
    <location>
        <begin position="60"/>
        <end position="104"/>
    </location>
</feature>
<feature type="region of interest" description="Disordered" evidence="2">
    <location>
        <begin position="306"/>
        <end position="336"/>
    </location>
</feature>
<comment type="caution">
    <text evidence="5">The sequence shown here is derived from an EMBL/GenBank/DDBJ whole genome shotgun (WGS) entry which is preliminary data.</text>
</comment>
<reference evidence="5" key="1">
    <citation type="submission" date="2020-05" db="EMBL/GenBank/DDBJ databases">
        <title>Phylogenomic resolution of chytrid fungi.</title>
        <authorList>
            <person name="Stajich J.E."/>
            <person name="Amses K."/>
            <person name="Simmons R."/>
            <person name="Seto K."/>
            <person name="Myers J."/>
            <person name="Bonds A."/>
            <person name="Quandt C.A."/>
            <person name="Barry K."/>
            <person name="Liu P."/>
            <person name="Grigoriev I."/>
            <person name="Longcore J.E."/>
            <person name="James T.Y."/>
        </authorList>
    </citation>
    <scope>NUCLEOTIDE SEQUENCE</scope>
    <source>
        <strain evidence="5">JEL0318</strain>
    </source>
</reference>
<proteinExistence type="predicted"/>
<accession>A0AAD5X0I4</accession>
<organism evidence="5 6">
    <name type="scientific">Rhizophlyctis rosea</name>
    <dbReference type="NCBI Taxonomy" id="64517"/>
    <lineage>
        <taxon>Eukaryota</taxon>
        <taxon>Fungi</taxon>
        <taxon>Fungi incertae sedis</taxon>
        <taxon>Chytridiomycota</taxon>
        <taxon>Chytridiomycota incertae sedis</taxon>
        <taxon>Chytridiomycetes</taxon>
        <taxon>Rhizophlyctidales</taxon>
        <taxon>Rhizophlyctidaceae</taxon>
        <taxon>Rhizophlyctis</taxon>
    </lineage>
</organism>
<dbReference type="SMART" id="SM00441">
    <property type="entry name" value="FF"/>
    <property type="match status" value="4"/>
</dbReference>
<dbReference type="InterPro" id="IPR036020">
    <property type="entry name" value="WW_dom_sf"/>
</dbReference>
<evidence type="ECO:0000256" key="2">
    <source>
        <dbReference type="SAM" id="MobiDB-lite"/>
    </source>
</evidence>
<feature type="domain" description="FF" evidence="4">
    <location>
        <begin position="112"/>
        <end position="167"/>
    </location>
</feature>
<dbReference type="GO" id="GO:0070063">
    <property type="term" value="F:RNA polymerase binding"/>
    <property type="evidence" value="ECO:0007669"/>
    <property type="project" value="InterPro"/>
</dbReference>
<keyword evidence="6" id="KW-1185">Reference proteome</keyword>
<protein>
    <submittedName>
        <fullName evidence="5">Transcription elongation regulator</fullName>
    </submittedName>
</protein>
<dbReference type="PROSITE" id="PS50020">
    <property type="entry name" value="WW_DOMAIN_2"/>
    <property type="match status" value="1"/>
</dbReference>